<protein>
    <submittedName>
        <fullName evidence="3">Uncharacterized protein hale</fullName>
    </submittedName>
</protein>
<name>A0A6P4JHT6_DROKI</name>
<dbReference type="AlphaFoldDB" id="A0A6P4JHT6"/>
<evidence type="ECO:0000313" key="2">
    <source>
        <dbReference type="Proteomes" id="UP001652661"/>
    </source>
</evidence>
<accession>A0A6P4JHT6</accession>
<organism evidence="2 3">
    <name type="scientific">Drosophila kikkawai</name>
    <name type="common">Fruit fly</name>
    <dbReference type="NCBI Taxonomy" id="30033"/>
    <lineage>
        <taxon>Eukaryota</taxon>
        <taxon>Metazoa</taxon>
        <taxon>Ecdysozoa</taxon>
        <taxon>Arthropoda</taxon>
        <taxon>Hexapoda</taxon>
        <taxon>Insecta</taxon>
        <taxon>Pterygota</taxon>
        <taxon>Neoptera</taxon>
        <taxon>Endopterygota</taxon>
        <taxon>Diptera</taxon>
        <taxon>Brachycera</taxon>
        <taxon>Muscomorpha</taxon>
        <taxon>Ephydroidea</taxon>
        <taxon>Drosophilidae</taxon>
        <taxon>Drosophila</taxon>
        <taxon>Sophophora</taxon>
    </lineage>
</organism>
<reference evidence="3" key="1">
    <citation type="submission" date="2025-08" db="UniProtKB">
        <authorList>
            <consortium name="RefSeq"/>
        </authorList>
    </citation>
    <scope>IDENTIFICATION</scope>
    <source>
        <strain evidence="3">14028-0561.14</strain>
        <tissue evidence="3">Whole fly</tissue>
    </source>
</reference>
<proteinExistence type="predicted"/>
<sequence>MFCTESCEHGCNATSSGKLISGNGTPTQTQQQGQQQFSMCYAPLSVQAQELGGKCEAEPPRVGMCLVTEGPEGLSIDCNVPLPNSFNLDEYRKQMVCSCGPSVNSGGYIDSFCLPTSSATATLNPIQTQACSFQCQCCAVEAPSSSGFDARLKQTTTAPSLGPCPMPNLVTRTSRPEQTMTVNQKVSPGSAVGPQILYLAAPTSPVPETEANCYPPDQQLPAYIYSMIPVQCISQVWSPQAINLVPVGAPVPQPQLLPHQQLVTNPAQNSQLPTQQLLRYDLPLSRLVAELRRERDRPCCESTTPVPLAFQLYAPAQPVTFYDPPESAVNPSLAKVEVPAAMPSPDPMSVPIAPQSVSSAPPTPPPTASEPARSTRTRSDSPKCSRSFQRSKEKWDNNGAGNMACMKCGNCWHCPRCSCGANCFWHPGLVRTPPRDNR</sequence>
<feature type="region of interest" description="Disordered" evidence="1">
    <location>
        <begin position="345"/>
        <end position="396"/>
    </location>
</feature>
<evidence type="ECO:0000256" key="1">
    <source>
        <dbReference type="SAM" id="MobiDB-lite"/>
    </source>
</evidence>
<keyword evidence="2" id="KW-1185">Reference proteome</keyword>
<dbReference type="OrthoDB" id="7867201at2759"/>
<dbReference type="Proteomes" id="UP001652661">
    <property type="component" value="Chromosome 3L"/>
</dbReference>
<dbReference type="RefSeq" id="XP_017034128.1">
    <property type="nucleotide sequence ID" value="XM_017178639.3"/>
</dbReference>
<evidence type="ECO:0000313" key="3">
    <source>
        <dbReference type="RefSeq" id="XP_017034128.1"/>
    </source>
</evidence>
<gene>
    <name evidence="3" type="primary">hale</name>
</gene>